<comment type="caution">
    <text evidence="1">The sequence shown here is derived from an EMBL/GenBank/DDBJ whole genome shotgun (WGS) entry which is preliminary data.</text>
</comment>
<sequence>MNKLDAVMAALQLLKETKITPGPYAAKDWLDLSLEAIQNTQSKRFEKLRALVGESRTKI</sequence>
<dbReference type="EMBL" id="JAACNO010000197">
    <property type="protein sequence ID" value="KAF4149086.1"/>
    <property type="molecule type" value="Genomic_DNA"/>
</dbReference>
<gene>
    <name evidence="1" type="ORF">GN958_ATG01714</name>
</gene>
<protein>
    <submittedName>
        <fullName evidence="1">Uncharacterized protein</fullName>
    </submittedName>
</protein>
<organism evidence="1 2">
    <name type="scientific">Phytophthora infestans</name>
    <name type="common">Potato late blight agent</name>
    <name type="synonym">Botrytis infestans</name>
    <dbReference type="NCBI Taxonomy" id="4787"/>
    <lineage>
        <taxon>Eukaryota</taxon>
        <taxon>Sar</taxon>
        <taxon>Stramenopiles</taxon>
        <taxon>Oomycota</taxon>
        <taxon>Peronosporomycetes</taxon>
        <taxon>Peronosporales</taxon>
        <taxon>Peronosporaceae</taxon>
        <taxon>Phytophthora</taxon>
    </lineage>
</organism>
<evidence type="ECO:0000313" key="1">
    <source>
        <dbReference type="EMBL" id="KAF4149086.1"/>
    </source>
</evidence>
<accession>A0A8S9V6F2</accession>
<name>A0A8S9V6F2_PHYIN</name>
<proteinExistence type="predicted"/>
<reference evidence="1" key="1">
    <citation type="submission" date="2020-03" db="EMBL/GenBank/DDBJ databases">
        <title>Hybrid Assembly of Korean Phytophthora infestans isolates.</title>
        <authorList>
            <person name="Prokchorchik M."/>
            <person name="Lee Y."/>
            <person name="Seo J."/>
            <person name="Cho J.-H."/>
            <person name="Park Y.-E."/>
            <person name="Jang D.-C."/>
            <person name="Im J.-S."/>
            <person name="Choi J.-G."/>
            <person name="Park H.-J."/>
            <person name="Lee G.-B."/>
            <person name="Lee Y.-G."/>
            <person name="Hong S.-Y."/>
            <person name="Cho K."/>
            <person name="Sohn K.H."/>
        </authorList>
    </citation>
    <scope>NUCLEOTIDE SEQUENCE</scope>
    <source>
        <strain evidence="1">KR_2_A2</strain>
    </source>
</reference>
<dbReference type="AlphaFoldDB" id="A0A8S9V6F2"/>
<evidence type="ECO:0000313" key="2">
    <source>
        <dbReference type="Proteomes" id="UP000704712"/>
    </source>
</evidence>
<dbReference type="Proteomes" id="UP000704712">
    <property type="component" value="Unassembled WGS sequence"/>
</dbReference>